<gene>
    <name evidence="4" type="ORF">HYPSUDRAFT_32182</name>
</gene>
<dbReference type="GO" id="GO:0009277">
    <property type="term" value="C:fungal-type cell wall"/>
    <property type="evidence" value="ECO:0007669"/>
    <property type="project" value="TreeGrafter"/>
</dbReference>
<name>A0A0D2PH00_HYPSF</name>
<keyword evidence="5" id="KW-1185">Reference proteome</keyword>
<dbReference type="OrthoDB" id="5959761at2759"/>
<accession>A0A0D2PH00</accession>
<keyword evidence="4" id="KW-0378">Hydrolase</keyword>
<dbReference type="SUPFAM" id="SSF51445">
    <property type="entry name" value="(Trans)glycosidases"/>
    <property type="match status" value="1"/>
</dbReference>
<keyword evidence="2" id="KW-0732">Signal</keyword>
<dbReference type="InterPro" id="IPR024655">
    <property type="entry name" value="Asl1_glyco_hydro_catalytic"/>
</dbReference>
<dbReference type="Pfam" id="PF11790">
    <property type="entry name" value="Glyco_hydro_cc"/>
    <property type="match status" value="1"/>
</dbReference>
<dbReference type="InterPro" id="IPR053183">
    <property type="entry name" value="ASL1"/>
</dbReference>
<evidence type="ECO:0000256" key="1">
    <source>
        <dbReference type="SAM" id="MobiDB-lite"/>
    </source>
</evidence>
<dbReference type="Gene3D" id="3.20.20.80">
    <property type="entry name" value="Glycosidases"/>
    <property type="match status" value="1"/>
</dbReference>
<dbReference type="GO" id="GO:0071966">
    <property type="term" value="P:fungal-type cell wall polysaccharide metabolic process"/>
    <property type="evidence" value="ECO:0007669"/>
    <property type="project" value="TreeGrafter"/>
</dbReference>
<reference evidence="5" key="1">
    <citation type="submission" date="2014-04" db="EMBL/GenBank/DDBJ databases">
        <title>Evolutionary Origins and Diversification of the Mycorrhizal Mutualists.</title>
        <authorList>
            <consortium name="DOE Joint Genome Institute"/>
            <consortium name="Mycorrhizal Genomics Consortium"/>
            <person name="Kohler A."/>
            <person name="Kuo A."/>
            <person name="Nagy L.G."/>
            <person name="Floudas D."/>
            <person name="Copeland A."/>
            <person name="Barry K.W."/>
            <person name="Cichocki N."/>
            <person name="Veneault-Fourrey C."/>
            <person name="LaButti K."/>
            <person name="Lindquist E.A."/>
            <person name="Lipzen A."/>
            <person name="Lundell T."/>
            <person name="Morin E."/>
            <person name="Murat C."/>
            <person name="Riley R."/>
            <person name="Ohm R."/>
            <person name="Sun H."/>
            <person name="Tunlid A."/>
            <person name="Henrissat B."/>
            <person name="Grigoriev I.V."/>
            <person name="Hibbett D.S."/>
            <person name="Martin F."/>
        </authorList>
    </citation>
    <scope>NUCLEOTIDE SEQUENCE [LARGE SCALE GENOMIC DNA]</scope>
    <source>
        <strain evidence="5">FD-334 SS-4</strain>
    </source>
</reference>
<feature type="compositionally biased region" description="Low complexity" evidence="1">
    <location>
        <begin position="62"/>
        <end position="102"/>
    </location>
</feature>
<dbReference type="PANTHER" id="PTHR34154:SF3">
    <property type="entry name" value="ALKALI-SENSITIVE LINKAGE PROTEIN 1"/>
    <property type="match status" value="1"/>
</dbReference>
<evidence type="ECO:0000256" key="2">
    <source>
        <dbReference type="SAM" id="SignalP"/>
    </source>
</evidence>
<feature type="signal peptide" evidence="2">
    <location>
        <begin position="1"/>
        <end position="28"/>
    </location>
</feature>
<feature type="compositionally biased region" description="Basic residues" evidence="1">
    <location>
        <begin position="50"/>
        <end position="60"/>
    </location>
</feature>
<dbReference type="InterPro" id="IPR017853">
    <property type="entry name" value="GH"/>
</dbReference>
<dbReference type="AlphaFoldDB" id="A0A0D2PH00"/>
<dbReference type="GO" id="GO:0016787">
    <property type="term" value="F:hydrolase activity"/>
    <property type="evidence" value="ECO:0007669"/>
    <property type="project" value="UniProtKB-KW"/>
</dbReference>
<dbReference type="OMA" id="KRCKPRS"/>
<evidence type="ECO:0000259" key="3">
    <source>
        <dbReference type="Pfam" id="PF11790"/>
    </source>
</evidence>
<feature type="chain" id="PRO_5002265847" evidence="2">
    <location>
        <begin position="29"/>
        <end position="353"/>
    </location>
</feature>
<organism evidence="4 5">
    <name type="scientific">Hypholoma sublateritium (strain FD-334 SS-4)</name>
    <dbReference type="NCBI Taxonomy" id="945553"/>
    <lineage>
        <taxon>Eukaryota</taxon>
        <taxon>Fungi</taxon>
        <taxon>Dikarya</taxon>
        <taxon>Basidiomycota</taxon>
        <taxon>Agaricomycotina</taxon>
        <taxon>Agaricomycetes</taxon>
        <taxon>Agaricomycetidae</taxon>
        <taxon>Agaricales</taxon>
        <taxon>Agaricineae</taxon>
        <taxon>Strophariaceae</taxon>
        <taxon>Hypholoma</taxon>
    </lineage>
</organism>
<sequence length="353" mass="37311">MAAKLLNLAAVASLAILACSFGTTPANAVSLDMSPNHARSFGHHQLIAKKKRATTGRCKPRPTSSSVAVVSTTSTKPVTTTKAATTTSTKKTSTKASATPSATAVAISGNNGNGKAGLAWINPSSVSLVPFVTEKTGRIYSWSPWKPDAAAAAGLGDLFVPMLWGPSQAADFQRLAVAGYANAALGPNEPDLSGQANLSPATVVSMWWQYMQPLVSKGYRLGTAAVTSGSSGKPWLQSFFSQCSGCTVDFVALHWYGTDAQAFIAYVEDFHTTFGKPIWVTEFACMDFAGGAQADLAQINTFMNTVTAWMDSTSYVEQYFAFGFMHDMGNVNPLDTMLGSNNQPNALGNSYLH</sequence>
<dbReference type="PANTHER" id="PTHR34154">
    <property type="entry name" value="ALKALI-SENSITIVE LINKAGE PROTEIN 1"/>
    <property type="match status" value="1"/>
</dbReference>
<evidence type="ECO:0000313" key="5">
    <source>
        <dbReference type="Proteomes" id="UP000054270"/>
    </source>
</evidence>
<dbReference type="EMBL" id="KN817518">
    <property type="protein sequence ID" value="KJA30109.1"/>
    <property type="molecule type" value="Genomic_DNA"/>
</dbReference>
<dbReference type="STRING" id="945553.A0A0D2PH00"/>
<proteinExistence type="predicted"/>
<dbReference type="Proteomes" id="UP000054270">
    <property type="component" value="Unassembled WGS sequence"/>
</dbReference>
<feature type="region of interest" description="Disordered" evidence="1">
    <location>
        <begin position="50"/>
        <end position="102"/>
    </location>
</feature>
<dbReference type="PROSITE" id="PS51257">
    <property type="entry name" value="PROKAR_LIPOPROTEIN"/>
    <property type="match status" value="1"/>
</dbReference>
<evidence type="ECO:0000313" key="4">
    <source>
        <dbReference type="EMBL" id="KJA30109.1"/>
    </source>
</evidence>
<protein>
    <submittedName>
        <fullName evidence="4">Glycoside hydrolase family 128 protein</fullName>
    </submittedName>
</protein>
<feature type="domain" description="Asl1-like glycosyl hydrolase catalytic" evidence="3">
    <location>
        <begin position="117"/>
        <end position="351"/>
    </location>
</feature>